<keyword evidence="3" id="KW-0812">Transmembrane</keyword>
<dbReference type="Gene3D" id="2.60.40.10">
    <property type="entry name" value="Immunoglobulins"/>
    <property type="match status" value="1"/>
</dbReference>
<dbReference type="InterPro" id="IPR000719">
    <property type="entry name" value="Prot_kinase_dom"/>
</dbReference>
<dbReference type="SMART" id="SM00060">
    <property type="entry name" value="FN3"/>
    <property type="match status" value="1"/>
</dbReference>
<dbReference type="GO" id="GO:0005886">
    <property type="term" value="C:plasma membrane"/>
    <property type="evidence" value="ECO:0007669"/>
    <property type="project" value="TreeGrafter"/>
</dbReference>
<dbReference type="Proteomes" id="UP000245119">
    <property type="component" value="Linkage Group LG2"/>
</dbReference>
<dbReference type="Gene3D" id="1.10.510.10">
    <property type="entry name" value="Transferase(Phosphotransferase) domain 1"/>
    <property type="match status" value="1"/>
</dbReference>
<feature type="transmembrane region" description="Helical" evidence="3">
    <location>
        <begin position="222"/>
        <end position="245"/>
    </location>
</feature>
<evidence type="ECO:0000259" key="4">
    <source>
        <dbReference type="PROSITE" id="PS50011"/>
    </source>
</evidence>
<comment type="subcellular location">
    <subcellularLocation>
        <location evidence="1">Membrane</location>
        <topology evidence="1">Single-pass membrane protein</topology>
    </subcellularLocation>
</comment>
<feature type="domain" description="Fibronectin type-III" evidence="5">
    <location>
        <begin position="127"/>
        <end position="216"/>
    </location>
</feature>
<proteinExistence type="predicted"/>
<feature type="domain" description="Protein kinase" evidence="4">
    <location>
        <begin position="313"/>
        <end position="587"/>
    </location>
</feature>
<dbReference type="AlphaFoldDB" id="A0A2T7PSG6"/>
<dbReference type="PANTHER" id="PTHR24416">
    <property type="entry name" value="TYROSINE-PROTEIN KINASE RECEPTOR"/>
    <property type="match status" value="1"/>
</dbReference>
<dbReference type="SUPFAM" id="SSF49265">
    <property type="entry name" value="Fibronectin type III"/>
    <property type="match status" value="1"/>
</dbReference>
<dbReference type="GO" id="GO:0007169">
    <property type="term" value="P:cell surface receptor protein tyrosine kinase signaling pathway"/>
    <property type="evidence" value="ECO:0007669"/>
    <property type="project" value="TreeGrafter"/>
</dbReference>
<accession>A0A2T7PSG6</accession>
<dbReference type="PROSITE" id="PS50011">
    <property type="entry name" value="PROTEIN_KINASE_DOM"/>
    <property type="match status" value="1"/>
</dbReference>
<dbReference type="InterPro" id="IPR003961">
    <property type="entry name" value="FN3_dom"/>
</dbReference>
<reference evidence="6 7" key="1">
    <citation type="submission" date="2018-04" db="EMBL/GenBank/DDBJ databases">
        <title>The genome of golden apple snail Pomacea canaliculata provides insight into stress tolerance and invasive adaptation.</title>
        <authorList>
            <person name="Liu C."/>
            <person name="Liu B."/>
            <person name="Ren Y."/>
            <person name="Zhang Y."/>
            <person name="Wang H."/>
            <person name="Li S."/>
            <person name="Jiang F."/>
            <person name="Yin L."/>
            <person name="Zhang G."/>
            <person name="Qian W."/>
            <person name="Fan W."/>
        </authorList>
    </citation>
    <scope>NUCLEOTIDE SEQUENCE [LARGE SCALE GENOMIC DNA]</scope>
    <source>
        <strain evidence="6">SZHN2017</strain>
        <tissue evidence="6">Muscle</tissue>
    </source>
</reference>
<dbReference type="InterPro" id="IPR001245">
    <property type="entry name" value="Ser-Thr/Tyr_kinase_cat_dom"/>
</dbReference>
<dbReference type="STRING" id="400727.A0A2T7PSG6"/>
<dbReference type="CDD" id="cd00063">
    <property type="entry name" value="FN3"/>
    <property type="match status" value="1"/>
</dbReference>
<keyword evidence="7" id="KW-1185">Reference proteome</keyword>
<comment type="caution">
    <text evidence="6">The sequence shown here is derived from an EMBL/GenBank/DDBJ whole genome shotgun (WGS) entry which is preliminary data.</text>
</comment>
<keyword evidence="3" id="KW-0472">Membrane</keyword>
<dbReference type="Pfam" id="PF00041">
    <property type="entry name" value="fn3"/>
    <property type="match status" value="1"/>
</dbReference>
<evidence type="ECO:0000256" key="2">
    <source>
        <dbReference type="ARBA" id="ARBA00023180"/>
    </source>
</evidence>
<evidence type="ECO:0000259" key="5">
    <source>
        <dbReference type="PROSITE" id="PS50853"/>
    </source>
</evidence>
<dbReference type="InterPro" id="IPR036116">
    <property type="entry name" value="FN3_sf"/>
</dbReference>
<dbReference type="GO" id="GO:0004714">
    <property type="term" value="F:transmembrane receptor protein tyrosine kinase activity"/>
    <property type="evidence" value="ECO:0007669"/>
    <property type="project" value="TreeGrafter"/>
</dbReference>
<name>A0A2T7PSG6_POMCA</name>
<dbReference type="EMBL" id="PZQS01000002">
    <property type="protein sequence ID" value="PVD36372.1"/>
    <property type="molecule type" value="Genomic_DNA"/>
</dbReference>
<dbReference type="GO" id="GO:0043235">
    <property type="term" value="C:receptor complex"/>
    <property type="evidence" value="ECO:0007669"/>
    <property type="project" value="TreeGrafter"/>
</dbReference>
<dbReference type="SUPFAM" id="SSF56112">
    <property type="entry name" value="Protein kinase-like (PK-like)"/>
    <property type="match status" value="1"/>
</dbReference>
<dbReference type="FunFam" id="1.10.510.10:FF:001927">
    <property type="entry name" value="Receptor protein-tyrosine kinase"/>
    <property type="match status" value="1"/>
</dbReference>
<gene>
    <name evidence="6" type="ORF">C0Q70_03354</name>
</gene>
<keyword evidence="3" id="KW-1133">Transmembrane helix</keyword>
<dbReference type="OrthoDB" id="261433at2759"/>
<evidence type="ECO:0000313" key="7">
    <source>
        <dbReference type="Proteomes" id="UP000245119"/>
    </source>
</evidence>
<keyword evidence="2" id="KW-0325">Glycoprotein</keyword>
<evidence type="ECO:0000313" key="6">
    <source>
        <dbReference type="EMBL" id="PVD36372.1"/>
    </source>
</evidence>
<dbReference type="InterPro" id="IPR013783">
    <property type="entry name" value="Ig-like_fold"/>
</dbReference>
<organism evidence="6 7">
    <name type="scientific">Pomacea canaliculata</name>
    <name type="common">Golden apple snail</name>
    <dbReference type="NCBI Taxonomy" id="400727"/>
    <lineage>
        <taxon>Eukaryota</taxon>
        <taxon>Metazoa</taxon>
        <taxon>Spiralia</taxon>
        <taxon>Lophotrochozoa</taxon>
        <taxon>Mollusca</taxon>
        <taxon>Gastropoda</taxon>
        <taxon>Caenogastropoda</taxon>
        <taxon>Architaenioglossa</taxon>
        <taxon>Ampullarioidea</taxon>
        <taxon>Ampullariidae</taxon>
        <taxon>Pomacea</taxon>
    </lineage>
</organism>
<sequence>MNVPVPGIDFSSTFRLSAEDRESGIAYVKWTFTRANGTIIYEEKVPGKQAQSCKDFRECYATPTGQIFQFDQSFSVSNCHMMVEKENLATEEVTVTIEVTNAAGLVNRQIMKKKDLTALNGTEAYFPPQNVRILQLTDTSVTLTWDFPPGCFARSEIWVTYVQDGQQVQRKVHKDARQLDLTALTPDQDYDVRLVTLYGQQRSDAGRFTLRTLDSSVSGSTVAGIIIGLLLLLLLLVVLVLFVLWRKGLAFQGDIAQRRINRLRSSIHWKKKHDFVNDSHEVQRLSQNQDDLYLAPGQVWDTRPSWQIDAHRLTLLDQVTEGKFATIYKATLKSSDKTLTVAAKVLKSNFSEADSNKMMNKINFHATEVGRHENVLAMIGAVLDSTHLSDRLIRVKDVSWQDNSRPVMVLEFCEMGQLDAWLLKQNGKADEETMEKLYRFSRDIACGMSYLASKKIVHERLAARNVLLTFFLDAKVSGFGPQYASDGQIRIPVKWAAPEVLEDKPATEKSDVWSFGITLWEIFSLGQQPYPDIRSTEMGTRLKSGYRMSKPEFADDMFYKLMTKCWEESPGKRQTFKFISDQLSGMFKPRERRSEDIYYATNPSH</sequence>
<dbReference type="PRINTS" id="PR00109">
    <property type="entry name" value="TYRKINASE"/>
</dbReference>
<dbReference type="GO" id="GO:0005524">
    <property type="term" value="F:ATP binding"/>
    <property type="evidence" value="ECO:0007669"/>
    <property type="project" value="InterPro"/>
</dbReference>
<dbReference type="Pfam" id="PF07714">
    <property type="entry name" value="PK_Tyr_Ser-Thr"/>
    <property type="match status" value="1"/>
</dbReference>
<dbReference type="InterPro" id="IPR011009">
    <property type="entry name" value="Kinase-like_dom_sf"/>
</dbReference>
<evidence type="ECO:0000256" key="1">
    <source>
        <dbReference type="ARBA" id="ARBA00004167"/>
    </source>
</evidence>
<evidence type="ECO:0000256" key="3">
    <source>
        <dbReference type="SAM" id="Phobius"/>
    </source>
</evidence>
<dbReference type="InterPro" id="IPR050122">
    <property type="entry name" value="RTK"/>
</dbReference>
<dbReference type="PANTHER" id="PTHR24416:SF600">
    <property type="entry name" value="PDGF- AND VEGF-RECEPTOR RELATED, ISOFORM J"/>
    <property type="match status" value="1"/>
</dbReference>
<dbReference type="CDD" id="cd00192">
    <property type="entry name" value="PTKc"/>
    <property type="match status" value="1"/>
</dbReference>
<dbReference type="PROSITE" id="PS50853">
    <property type="entry name" value="FN3"/>
    <property type="match status" value="1"/>
</dbReference>
<evidence type="ECO:0008006" key="8">
    <source>
        <dbReference type="Google" id="ProtNLM"/>
    </source>
</evidence>
<protein>
    <recommendedName>
        <fullName evidence="8">Receptor protein-tyrosine kinase</fullName>
    </recommendedName>
</protein>